<dbReference type="SUPFAM" id="SSF51735">
    <property type="entry name" value="NAD(P)-binding Rossmann-fold domains"/>
    <property type="match status" value="1"/>
</dbReference>
<comment type="similarity">
    <text evidence="1">Belongs to the short-chain dehydrogenases/reductases (SDR) family.</text>
</comment>
<dbReference type="Proteomes" id="UP000641386">
    <property type="component" value="Unassembled WGS sequence"/>
</dbReference>
<dbReference type="RefSeq" id="WP_189903421.1">
    <property type="nucleotide sequence ID" value="NZ_BNBC01000023.1"/>
</dbReference>
<organism evidence="3 4">
    <name type="scientific">Streptomyces spiralis</name>
    <dbReference type="NCBI Taxonomy" id="66376"/>
    <lineage>
        <taxon>Bacteria</taxon>
        <taxon>Bacillati</taxon>
        <taxon>Actinomycetota</taxon>
        <taxon>Actinomycetes</taxon>
        <taxon>Kitasatosporales</taxon>
        <taxon>Streptomycetaceae</taxon>
        <taxon>Streptomyces</taxon>
    </lineage>
</organism>
<dbReference type="GO" id="GO:0016616">
    <property type="term" value="F:oxidoreductase activity, acting on the CH-OH group of donors, NAD or NADP as acceptor"/>
    <property type="evidence" value="ECO:0007669"/>
    <property type="project" value="TreeGrafter"/>
</dbReference>
<dbReference type="AlphaFoldDB" id="A0A919A3P8"/>
<reference evidence="3" key="2">
    <citation type="submission" date="2020-09" db="EMBL/GenBank/DDBJ databases">
        <authorList>
            <person name="Sun Q."/>
            <person name="Ohkuma M."/>
        </authorList>
    </citation>
    <scope>NUCLEOTIDE SEQUENCE</scope>
    <source>
        <strain evidence="3">JCM 3302</strain>
    </source>
</reference>
<dbReference type="PANTHER" id="PTHR42760:SF115">
    <property type="entry name" value="3-OXOACYL-[ACYL-CARRIER-PROTEIN] REDUCTASE FABG"/>
    <property type="match status" value="1"/>
</dbReference>
<proteinExistence type="inferred from homology"/>
<dbReference type="EMBL" id="BNBC01000023">
    <property type="protein sequence ID" value="GHE86014.1"/>
    <property type="molecule type" value="Genomic_DNA"/>
</dbReference>
<reference evidence="3" key="1">
    <citation type="journal article" date="2014" name="Int. J. Syst. Evol. Microbiol.">
        <title>Complete genome sequence of Corynebacterium casei LMG S-19264T (=DSM 44701T), isolated from a smear-ripened cheese.</title>
        <authorList>
            <consortium name="US DOE Joint Genome Institute (JGI-PGF)"/>
            <person name="Walter F."/>
            <person name="Albersmeier A."/>
            <person name="Kalinowski J."/>
            <person name="Ruckert C."/>
        </authorList>
    </citation>
    <scope>NUCLEOTIDE SEQUENCE</scope>
    <source>
        <strain evidence="3">JCM 3302</strain>
    </source>
</reference>
<keyword evidence="4" id="KW-1185">Reference proteome</keyword>
<name>A0A919A3P8_9ACTN</name>
<evidence type="ECO:0000256" key="2">
    <source>
        <dbReference type="ARBA" id="ARBA00023002"/>
    </source>
</evidence>
<dbReference type="PRINTS" id="PR00080">
    <property type="entry name" value="SDRFAMILY"/>
</dbReference>
<accession>A0A919A3P8</accession>
<evidence type="ECO:0000313" key="3">
    <source>
        <dbReference type="EMBL" id="GHE86014.1"/>
    </source>
</evidence>
<evidence type="ECO:0000256" key="1">
    <source>
        <dbReference type="ARBA" id="ARBA00006484"/>
    </source>
</evidence>
<dbReference type="InterPro" id="IPR002347">
    <property type="entry name" value="SDR_fam"/>
</dbReference>
<dbReference type="FunFam" id="3.40.50.720:FF:000084">
    <property type="entry name" value="Short-chain dehydrogenase reductase"/>
    <property type="match status" value="1"/>
</dbReference>
<protein>
    <submittedName>
        <fullName evidence="3">3-ketoacyl-ACP reductase</fullName>
    </submittedName>
</protein>
<dbReference type="PRINTS" id="PR00081">
    <property type="entry name" value="GDHRDH"/>
</dbReference>
<dbReference type="Gene3D" id="3.40.50.720">
    <property type="entry name" value="NAD(P)-binding Rossmann-like Domain"/>
    <property type="match status" value="1"/>
</dbReference>
<gene>
    <name evidence="3" type="ORF">GCM10014715_48030</name>
</gene>
<dbReference type="CDD" id="cd05233">
    <property type="entry name" value="SDR_c"/>
    <property type="match status" value="1"/>
</dbReference>
<dbReference type="PANTHER" id="PTHR42760">
    <property type="entry name" value="SHORT-CHAIN DEHYDROGENASES/REDUCTASES FAMILY MEMBER"/>
    <property type="match status" value="1"/>
</dbReference>
<evidence type="ECO:0000313" key="4">
    <source>
        <dbReference type="Proteomes" id="UP000641386"/>
    </source>
</evidence>
<sequence length="252" mass="26446">MTEPSEPSARRTVVVTGAGRGLGEAMARRAAADGFRVVVGELNTAWGERTAEAIRAAGGDAEFVPLDVADPASVAALADRLAASGPVYGLVNNAALANGVGGKEYQDIDVEVWDRLMAVNARGPWLVAKHLLPLMTRPGRIVNIASDAALYGSPRLAHYIASKGAVISLTRGMARELGERGITVNAVAPGLTEVEATETVPAERHALYAANRAISRPQQPEDLLGLVSFLLAEESRYLTGQVIAVNGGFTMH</sequence>
<comment type="caution">
    <text evidence="3">The sequence shown here is derived from an EMBL/GenBank/DDBJ whole genome shotgun (WGS) entry which is preliminary data.</text>
</comment>
<dbReference type="InterPro" id="IPR036291">
    <property type="entry name" value="NAD(P)-bd_dom_sf"/>
</dbReference>
<keyword evidence="2" id="KW-0560">Oxidoreductase</keyword>
<dbReference type="Pfam" id="PF13561">
    <property type="entry name" value="adh_short_C2"/>
    <property type="match status" value="1"/>
</dbReference>